<dbReference type="Proteomes" id="UP000814140">
    <property type="component" value="Unassembled WGS sequence"/>
</dbReference>
<comment type="caution">
    <text evidence="1">The sequence shown here is derived from an EMBL/GenBank/DDBJ whole genome shotgun (WGS) entry which is preliminary data.</text>
</comment>
<evidence type="ECO:0000313" key="1">
    <source>
        <dbReference type="EMBL" id="KAI0060503.1"/>
    </source>
</evidence>
<evidence type="ECO:0000313" key="2">
    <source>
        <dbReference type="Proteomes" id="UP000814140"/>
    </source>
</evidence>
<gene>
    <name evidence="1" type="ORF">BV25DRAFT_935011</name>
</gene>
<sequence>MGRTCPRVQRGELCRVYVPFWGICAGVYIVAMGVPFLRAGRTAGCRHRKFGESDHVARRRVYRCKLRRHQHYVYGPRSWILSICGDYRGQEDRVYVSAGTSWCRQHTI</sequence>
<reference evidence="1" key="1">
    <citation type="submission" date="2021-03" db="EMBL/GenBank/DDBJ databases">
        <authorList>
            <consortium name="DOE Joint Genome Institute"/>
            <person name="Ahrendt S."/>
            <person name="Looney B.P."/>
            <person name="Miyauchi S."/>
            <person name="Morin E."/>
            <person name="Drula E."/>
            <person name="Courty P.E."/>
            <person name="Chicoki N."/>
            <person name="Fauchery L."/>
            <person name="Kohler A."/>
            <person name="Kuo A."/>
            <person name="Labutti K."/>
            <person name="Pangilinan J."/>
            <person name="Lipzen A."/>
            <person name="Riley R."/>
            <person name="Andreopoulos W."/>
            <person name="He G."/>
            <person name="Johnson J."/>
            <person name="Barry K.W."/>
            <person name="Grigoriev I.V."/>
            <person name="Nagy L."/>
            <person name="Hibbett D."/>
            <person name="Henrissat B."/>
            <person name="Matheny P.B."/>
            <person name="Labbe J."/>
            <person name="Martin F."/>
        </authorList>
    </citation>
    <scope>NUCLEOTIDE SEQUENCE</scope>
    <source>
        <strain evidence="1">HHB10654</strain>
    </source>
</reference>
<keyword evidence="2" id="KW-1185">Reference proteome</keyword>
<protein>
    <submittedName>
        <fullName evidence="1">Uncharacterized protein</fullName>
    </submittedName>
</protein>
<accession>A0ACB8SXB6</accession>
<proteinExistence type="predicted"/>
<reference evidence="1" key="2">
    <citation type="journal article" date="2022" name="New Phytol.">
        <title>Evolutionary transition to the ectomycorrhizal habit in the genomes of a hyperdiverse lineage of mushroom-forming fungi.</title>
        <authorList>
            <person name="Looney B."/>
            <person name="Miyauchi S."/>
            <person name="Morin E."/>
            <person name="Drula E."/>
            <person name="Courty P.E."/>
            <person name="Kohler A."/>
            <person name="Kuo A."/>
            <person name="LaButti K."/>
            <person name="Pangilinan J."/>
            <person name="Lipzen A."/>
            <person name="Riley R."/>
            <person name="Andreopoulos W."/>
            <person name="He G."/>
            <person name="Johnson J."/>
            <person name="Nolan M."/>
            <person name="Tritt A."/>
            <person name="Barry K.W."/>
            <person name="Grigoriev I.V."/>
            <person name="Nagy L.G."/>
            <person name="Hibbett D."/>
            <person name="Henrissat B."/>
            <person name="Matheny P.B."/>
            <person name="Labbe J."/>
            <person name="Martin F.M."/>
        </authorList>
    </citation>
    <scope>NUCLEOTIDE SEQUENCE</scope>
    <source>
        <strain evidence="1">HHB10654</strain>
    </source>
</reference>
<name>A0ACB8SXB6_9AGAM</name>
<dbReference type="EMBL" id="MU277218">
    <property type="protein sequence ID" value="KAI0060503.1"/>
    <property type="molecule type" value="Genomic_DNA"/>
</dbReference>
<organism evidence="1 2">
    <name type="scientific">Artomyces pyxidatus</name>
    <dbReference type="NCBI Taxonomy" id="48021"/>
    <lineage>
        <taxon>Eukaryota</taxon>
        <taxon>Fungi</taxon>
        <taxon>Dikarya</taxon>
        <taxon>Basidiomycota</taxon>
        <taxon>Agaricomycotina</taxon>
        <taxon>Agaricomycetes</taxon>
        <taxon>Russulales</taxon>
        <taxon>Auriscalpiaceae</taxon>
        <taxon>Artomyces</taxon>
    </lineage>
</organism>